<evidence type="ECO:0000313" key="4">
    <source>
        <dbReference type="Proteomes" id="UP001303115"/>
    </source>
</evidence>
<dbReference type="PANTHER" id="PTHR33112:SF8">
    <property type="entry name" value="HETEROKARYON INCOMPATIBILITY DOMAIN-CONTAINING PROTEIN"/>
    <property type="match status" value="1"/>
</dbReference>
<reference evidence="4" key="1">
    <citation type="journal article" date="2023" name="Mol. Phylogenet. Evol.">
        <title>Genome-scale phylogeny and comparative genomics of the fungal order Sordariales.</title>
        <authorList>
            <person name="Hensen N."/>
            <person name="Bonometti L."/>
            <person name="Westerberg I."/>
            <person name="Brannstrom I.O."/>
            <person name="Guillou S."/>
            <person name="Cros-Aarteil S."/>
            <person name="Calhoun S."/>
            <person name="Haridas S."/>
            <person name="Kuo A."/>
            <person name="Mondo S."/>
            <person name="Pangilinan J."/>
            <person name="Riley R."/>
            <person name="LaButti K."/>
            <person name="Andreopoulos B."/>
            <person name="Lipzen A."/>
            <person name="Chen C."/>
            <person name="Yan M."/>
            <person name="Daum C."/>
            <person name="Ng V."/>
            <person name="Clum A."/>
            <person name="Steindorff A."/>
            <person name="Ohm R.A."/>
            <person name="Martin F."/>
            <person name="Silar P."/>
            <person name="Natvig D.O."/>
            <person name="Lalanne C."/>
            <person name="Gautier V."/>
            <person name="Ament-Velasquez S.L."/>
            <person name="Kruys A."/>
            <person name="Hutchinson M.I."/>
            <person name="Powell A.J."/>
            <person name="Barry K."/>
            <person name="Miller A.N."/>
            <person name="Grigoriev I.V."/>
            <person name="Debuchy R."/>
            <person name="Gladieux P."/>
            <person name="Hiltunen Thoren M."/>
            <person name="Johannesson H."/>
        </authorList>
    </citation>
    <scope>NUCLEOTIDE SEQUENCE [LARGE SCALE GENOMIC DNA]</scope>
    <source>
        <strain evidence="4">CBS 284.82</strain>
    </source>
</reference>
<comment type="caution">
    <text evidence="3">The sequence shown here is derived from an EMBL/GenBank/DDBJ whole genome shotgun (WGS) entry which is preliminary data.</text>
</comment>
<evidence type="ECO:0000256" key="1">
    <source>
        <dbReference type="SAM" id="MobiDB-lite"/>
    </source>
</evidence>
<dbReference type="EMBL" id="MU854426">
    <property type="protein sequence ID" value="KAK4038553.1"/>
    <property type="molecule type" value="Genomic_DNA"/>
</dbReference>
<dbReference type="AlphaFoldDB" id="A0AAN6PCW1"/>
<dbReference type="InterPro" id="IPR010730">
    <property type="entry name" value="HET"/>
</dbReference>
<sequence>MENGPSTPDLQSGAARHQPSSGSQEFPPRPEALVRTNTSVPLRVEQLAAIMASPASSMPAEAAQNLVRINQTVVCPVCRNLDPHQIVLDNGASVSRQSWADREYNMAAGVPAGRITVENSKTLLDSAQRGCLYCIAVQSALGAVHPGWETEPHSFLHIFLARGLPVVVRLKFGSTFNRAMGGPGTIRDLGLELPEGELMGFNIEVSTTPDKPAIDVEIFRPVTDPDQATVGDVVLAKLVEHMGTGVEISAHAGDPECFGFIKNNVTRCMNEHDCDRDGPLPLLPDRVIWVEAGNATRIQLVEPKNVRAKYIALSYCWGPRGPETYLTDTSTFAARKAEIRFEDLPVLFQDVVKCARALGIEYIWADRLCIIQGDEEDFKRQAPKMGDIYGRATLTIAAASAESENDGILVDRDAAAELFYIDVDVGGVGSLTLGARRRSHRLGIEAEGGDYGKMSARAWIWQERLLAGRTVFYTRSGLKFECRRHSVWEGFGPGVSGHSWSAQLDNVSHRTWRGLVVEYTSRSITRPSDRLPAVESVMQRIAEKRGWTALSCGMWANDALVESLAWQAETDGFDHPICRMNPEHYAPTWSWASVDGPVSYVSAGGLAGFEADDPLIYDLEIQDVDNTAGRIRVRGASILVNLACQVDFYERDDETTERKAKYHYNVSSSLANPFPMTPDVHLKPWYRWLDGVDGQVGRVLRTTLRVPYGENTPRNSWNSTCRCLLLGSMKWRSLVLFISASPRVSGAWERLGIASTNRVPRAVFQGASRDFFDIV</sequence>
<feature type="domain" description="Heterokaryon incompatibility" evidence="2">
    <location>
        <begin position="310"/>
        <end position="417"/>
    </location>
</feature>
<dbReference type="PANTHER" id="PTHR33112">
    <property type="entry name" value="DOMAIN PROTEIN, PUTATIVE-RELATED"/>
    <property type="match status" value="1"/>
</dbReference>
<proteinExistence type="predicted"/>
<feature type="region of interest" description="Disordered" evidence="1">
    <location>
        <begin position="1"/>
        <end position="30"/>
    </location>
</feature>
<evidence type="ECO:0000313" key="3">
    <source>
        <dbReference type="EMBL" id="KAK4038553.1"/>
    </source>
</evidence>
<dbReference type="Pfam" id="PF06985">
    <property type="entry name" value="HET"/>
    <property type="match status" value="1"/>
</dbReference>
<evidence type="ECO:0000259" key="2">
    <source>
        <dbReference type="Pfam" id="PF06985"/>
    </source>
</evidence>
<accession>A0AAN6PCW1</accession>
<feature type="compositionally biased region" description="Polar residues" evidence="1">
    <location>
        <begin position="1"/>
        <end position="10"/>
    </location>
</feature>
<keyword evidence="4" id="KW-1185">Reference proteome</keyword>
<organism evidence="3 4">
    <name type="scientific">Parachaetomium inaequale</name>
    <dbReference type="NCBI Taxonomy" id="2588326"/>
    <lineage>
        <taxon>Eukaryota</taxon>
        <taxon>Fungi</taxon>
        <taxon>Dikarya</taxon>
        <taxon>Ascomycota</taxon>
        <taxon>Pezizomycotina</taxon>
        <taxon>Sordariomycetes</taxon>
        <taxon>Sordariomycetidae</taxon>
        <taxon>Sordariales</taxon>
        <taxon>Chaetomiaceae</taxon>
        <taxon>Parachaetomium</taxon>
    </lineage>
</organism>
<protein>
    <submittedName>
        <fullName evidence="3">Heterokaryon incompatibility protein-domain-containing protein</fullName>
    </submittedName>
</protein>
<dbReference type="Proteomes" id="UP001303115">
    <property type="component" value="Unassembled WGS sequence"/>
</dbReference>
<name>A0AAN6PCW1_9PEZI</name>
<gene>
    <name evidence="3" type="ORF">C8A01DRAFT_17382</name>
</gene>